<sequence>MEKYQELACYVSGDALKLLHDFVKTNQTMLNMNGYVQFLMPPFESMGSGLASYRVLTISLKDEKGSHYSSLSDIIYMANGDIRNNYDKITIVASKFSSITCIPANLASTDIIFFMCGFETKDGNNSFTPYSITGEEMLHGFQSRQLKLNCFARTFIDGLSPGRNCTKMLEQFLSPEEGYANYKKTTDQLARELTGIPDEEMQPITKFLKTAVEYSPENYLKNDFDLVDGEPHVNDDVNFLLEEKMHIEVMGAPKDEVARNARRGIGQPAAPVNESENLEPEMHIEIMVSPEDELKTCLMKNMLETGWLGKKNDGV</sequence>
<proteinExistence type="predicted"/>
<dbReference type="Proteomes" id="UP000000305">
    <property type="component" value="Unassembled WGS sequence"/>
</dbReference>
<dbReference type="OrthoDB" id="6402319at2759"/>
<dbReference type="KEGG" id="dpx:DAPPUDRAFT_114280"/>
<organism evidence="1 2">
    <name type="scientific">Daphnia pulex</name>
    <name type="common">Water flea</name>
    <dbReference type="NCBI Taxonomy" id="6669"/>
    <lineage>
        <taxon>Eukaryota</taxon>
        <taxon>Metazoa</taxon>
        <taxon>Ecdysozoa</taxon>
        <taxon>Arthropoda</taxon>
        <taxon>Crustacea</taxon>
        <taxon>Branchiopoda</taxon>
        <taxon>Diplostraca</taxon>
        <taxon>Cladocera</taxon>
        <taxon>Anomopoda</taxon>
        <taxon>Daphniidae</taxon>
        <taxon>Daphnia</taxon>
    </lineage>
</organism>
<dbReference type="EMBL" id="GL732649">
    <property type="protein sequence ID" value="EFX68734.1"/>
    <property type="molecule type" value="Genomic_DNA"/>
</dbReference>
<reference evidence="1 2" key="1">
    <citation type="journal article" date="2011" name="Science">
        <title>The ecoresponsive genome of Daphnia pulex.</title>
        <authorList>
            <person name="Colbourne J.K."/>
            <person name="Pfrender M.E."/>
            <person name="Gilbert D."/>
            <person name="Thomas W.K."/>
            <person name="Tucker A."/>
            <person name="Oakley T.H."/>
            <person name="Tokishita S."/>
            <person name="Aerts A."/>
            <person name="Arnold G.J."/>
            <person name="Basu M.K."/>
            <person name="Bauer D.J."/>
            <person name="Caceres C.E."/>
            <person name="Carmel L."/>
            <person name="Casola C."/>
            <person name="Choi J.H."/>
            <person name="Detter J.C."/>
            <person name="Dong Q."/>
            <person name="Dusheyko S."/>
            <person name="Eads B.D."/>
            <person name="Frohlich T."/>
            <person name="Geiler-Samerotte K.A."/>
            <person name="Gerlach D."/>
            <person name="Hatcher P."/>
            <person name="Jogdeo S."/>
            <person name="Krijgsveld J."/>
            <person name="Kriventseva E.V."/>
            <person name="Kultz D."/>
            <person name="Laforsch C."/>
            <person name="Lindquist E."/>
            <person name="Lopez J."/>
            <person name="Manak J.R."/>
            <person name="Muller J."/>
            <person name="Pangilinan J."/>
            <person name="Patwardhan R.P."/>
            <person name="Pitluck S."/>
            <person name="Pritham E.J."/>
            <person name="Rechtsteiner A."/>
            <person name="Rho M."/>
            <person name="Rogozin I.B."/>
            <person name="Sakarya O."/>
            <person name="Salamov A."/>
            <person name="Schaack S."/>
            <person name="Shapiro H."/>
            <person name="Shiga Y."/>
            <person name="Skalitzky C."/>
            <person name="Smith Z."/>
            <person name="Souvorov A."/>
            <person name="Sung W."/>
            <person name="Tang Z."/>
            <person name="Tsuchiya D."/>
            <person name="Tu H."/>
            <person name="Vos H."/>
            <person name="Wang M."/>
            <person name="Wolf Y.I."/>
            <person name="Yamagata H."/>
            <person name="Yamada T."/>
            <person name="Ye Y."/>
            <person name="Shaw J.R."/>
            <person name="Andrews J."/>
            <person name="Crease T.J."/>
            <person name="Tang H."/>
            <person name="Lucas S.M."/>
            <person name="Robertson H.M."/>
            <person name="Bork P."/>
            <person name="Koonin E.V."/>
            <person name="Zdobnov E.M."/>
            <person name="Grigoriev I.V."/>
            <person name="Lynch M."/>
            <person name="Boore J.L."/>
        </authorList>
    </citation>
    <scope>NUCLEOTIDE SEQUENCE [LARGE SCALE GENOMIC DNA]</scope>
</reference>
<gene>
    <name evidence="1" type="ORF">DAPPUDRAFT_114280</name>
</gene>
<name>E9HHN1_DAPPU</name>
<dbReference type="PhylomeDB" id="E9HHN1"/>
<dbReference type="AlphaFoldDB" id="E9HHN1"/>
<dbReference type="InParanoid" id="E9HHN1"/>
<dbReference type="HOGENOM" id="CLU_883548_0_0_1"/>
<accession>E9HHN1</accession>
<protein>
    <submittedName>
        <fullName evidence="1">Uncharacterized protein</fullName>
    </submittedName>
</protein>
<evidence type="ECO:0000313" key="2">
    <source>
        <dbReference type="Proteomes" id="UP000000305"/>
    </source>
</evidence>
<keyword evidence="2" id="KW-1185">Reference proteome</keyword>
<evidence type="ECO:0000313" key="1">
    <source>
        <dbReference type="EMBL" id="EFX68734.1"/>
    </source>
</evidence>